<dbReference type="PANTHER" id="PTHR30258">
    <property type="entry name" value="TYPE II SECRETION SYSTEM PROTEIN GSPE-RELATED"/>
    <property type="match status" value="1"/>
</dbReference>
<dbReference type="EMBL" id="CP036279">
    <property type="protein sequence ID" value="QDU60299.1"/>
    <property type="molecule type" value="Genomic_DNA"/>
</dbReference>
<evidence type="ECO:0000256" key="1">
    <source>
        <dbReference type="ARBA" id="ARBA00006611"/>
    </source>
</evidence>
<dbReference type="RefSeq" id="WP_145255921.1">
    <property type="nucleotide sequence ID" value="NZ_CP036279.1"/>
</dbReference>
<feature type="region of interest" description="Disordered" evidence="4">
    <location>
        <begin position="1"/>
        <end position="34"/>
    </location>
</feature>
<dbReference type="Proteomes" id="UP000317093">
    <property type="component" value="Chromosome"/>
</dbReference>
<dbReference type="Pfam" id="PF05157">
    <property type="entry name" value="MshEN"/>
    <property type="match status" value="1"/>
</dbReference>
<dbReference type="GO" id="GO:0005524">
    <property type="term" value="F:ATP binding"/>
    <property type="evidence" value="ECO:0007669"/>
    <property type="project" value="UniProtKB-KW"/>
</dbReference>
<dbReference type="InterPro" id="IPR003593">
    <property type="entry name" value="AAA+_ATPase"/>
</dbReference>
<dbReference type="KEGG" id="knv:Pan216_11380"/>
<dbReference type="Pfam" id="PF00437">
    <property type="entry name" value="T2SSE"/>
    <property type="match status" value="1"/>
</dbReference>
<dbReference type="SMART" id="SM00382">
    <property type="entry name" value="AAA"/>
    <property type="match status" value="1"/>
</dbReference>
<evidence type="ECO:0000256" key="2">
    <source>
        <dbReference type="ARBA" id="ARBA00022741"/>
    </source>
</evidence>
<keyword evidence="2" id="KW-0547">Nucleotide-binding</keyword>
<dbReference type="GO" id="GO:0016887">
    <property type="term" value="F:ATP hydrolysis activity"/>
    <property type="evidence" value="ECO:0007669"/>
    <property type="project" value="TreeGrafter"/>
</dbReference>
<keyword evidence="7" id="KW-1185">Reference proteome</keyword>
<dbReference type="SUPFAM" id="SSF160246">
    <property type="entry name" value="EspE N-terminal domain-like"/>
    <property type="match status" value="1"/>
</dbReference>
<dbReference type="OrthoDB" id="244550at2"/>
<dbReference type="Gene3D" id="3.40.50.300">
    <property type="entry name" value="P-loop containing nucleotide triphosphate hydrolases"/>
    <property type="match status" value="1"/>
</dbReference>
<dbReference type="FunFam" id="3.30.450.90:FF:000001">
    <property type="entry name" value="Type II secretion system ATPase GspE"/>
    <property type="match status" value="1"/>
</dbReference>
<evidence type="ECO:0000256" key="3">
    <source>
        <dbReference type="ARBA" id="ARBA00022840"/>
    </source>
</evidence>
<feature type="compositionally biased region" description="Low complexity" evidence="4">
    <location>
        <begin position="20"/>
        <end position="30"/>
    </location>
</feature>
<feature type="domain" description="Bacterial type II secretion system protein E" evidence="5">
    <location>
        <begin position="420"/>
        <end position="434"/>
    </location>
</feature>
<dbReference type="FunFam" id="3.40.50.300:FF:000398">
    <property type="entry name" value="Type IV pilus assembly ATPase PilB"/>
    <property type="match status" value="1"/>
</dbReference>
<dbReference type="InterPro" id="IPR001482">
    <property type="entry name" value="T2SS/T4SS_dom"/>
</dbReference>
<evidence type="ECO:0000259" key="5">
    <source>
        <dbReference type="PROSITE" id="PS00662"/>
    </source>
</evidence>
<dbReference type="InterPro" id="IPR027417">
    <property type="entry name" value="P-loop_NTPase"/>
</dbReference>
<protein>
    <submittedName>
        <fullName evidence="6">Type II/IV secretion system protein</fullName>
    </submittedName>
</protein>
<dbReference type="InterPro" id="IPR037257">
    <property type="entry name" value="T2SS_E_N_sf"/>
</dbReference>
<organism evidence="6 7">
    <name type="scientific">Kolteria novifilia</name>
    <dbReference type="NCBI Taxonomy" id="2527975"/>
    <lineage>
        <taxon>Bacteria</taxon>
        <taxon>Pseudomonadati</taxon>
        <taxon>Planctomycetota</taxon>
        <taxon>Planctomycetia</taxon>
        <taxon>Kolteriales</taxon>
        <taxon>Kolteriaceae</taxon>
        <taxon>Kolteria</taxon>
    </lineage>
</organism>
<keyword evidence="3" id="KW-0067">ATP-binding</keyword>
<dbReference type="GO" id="GO:0005886">
    <property type="term" value="C:plasma membrane"/>
    <property type="evidence" value="ECO:0007669"/>
    <property type="project" value="TreeGrafter"/>
</dbReference>
<evidence type="ECO:0000313" key="7">
    <source>
        <dbReference type="Proteomes" id="UP000317093"/>
    </source>
</evidence>
<dbReference type="AlphaFoldDB" id="A0A518AZY8"/>
<proteinExistence type="inferred from homology"/>
<dbReference type="InterPro" id="IPR007831">
    <property type="entry name" value="T2SS_GspE_N"/>
</dbReference>
<name>A0A518AZY8_9BACT</name>
<gene>
    <name evidence="6" type="ORF">Pan216_11380</name>
</gene>
<evidence type="ECO:0000256" key="4">
    <source>
        <dbReference type="SAM" id="MobiDB-lite"/>
    </source>
</evidence>
<dbReference type="PROSITE" id="PS00662">
    <property type="entry name" value="T2SP_E"/>
    <property type="match status" value="1"/>
</dbReference>
<dbReference type="PANTHER" id="PTHR30258:SF1">
    <property type="entry name" value="PROTEIN TRANSPORT PROTEIN HOFB HOMOLOG"/>
    <property type="match status" value="1"/>
</dbReference>
<comment type="similarity">
    <text evidence="1">Belongs to the GSP E family.</text>
</comment>
<dbReference type="CDD" id="cd01129">
    <property type="entry name" value="PulE-GspE-like"/>
    <property type="match status" value="1"/>
</dbReference>
<evidence type="ECO:0000313" key="6">
    <source>
        <dbReference type="EMBL" id="QDU60299.1"/>
    </source>
</evidence>
<accession>A0A518AZY8</accession>
<dbReference type="Gene3D" id="3.30.450.90">
    <property type="match status" value="1"/>
</dbReference>
<sequence>MAKAPNKFSAGLRKKKTDKASAAPAPSAARPRARHRKLGQVLVDVGFITDDQLWQLVEHHKMSGMQIGKAAIDLQMIDDRMLLQALAEQQGMSTFDMLDDEFMVPGDALGLIDENMCTLYKILPVKYEEGVLSVAMADPSNIMALDDLRNLLPVNDVIGMAAEEDLVMEAISRNYSAVGGSSIDDLVAQMAVDESLRPDAGQTGSIDLDSLEEMAEAAPVRKLLNMVMLMAIRDKASDIHLEPFEGEFRMRYRADGVMHELTPPPRHLAPAIASRVKVMANLDIAERRLPQDGRIELSLGGNPIDLRVSVLPTMFGEGIVMRILDRTVVNLDLEKVGMPEKTLVPFRKLIESPNGIVLVTGPTGSGKTTTLYSALTELNKITEKIITTEDPIEYDIDGIIQVPINPDIDVTFANALRAILRQDPDIILVGEIRDFETAQIAIQSSLTGHLVFSTLHTNDAAGAVTRLRDMGVPAFLISATVEGVLAQRLVRRICTKCREEFSPTPEMLMELNLLPEKVRDRKFYRGAGCEFCTNSGYKGRQGVFELLVCDDHIREMINKGATKDELIKAAKQNGMTTLREAGLRAIFEGHTTIDEVARETILDEDIQ</sequence>
<dbReference type="Gene3D" id="3.30.300.160">
    <property type="entry name" value="Type II secretion system, protein E, N-terminal domain"/>
    <property type="match status" value="1"/>
</dbReference>
<dbReference type="SUPFAM" id="SSF52540">
    <property type="entry name" value="P-loop containing nucleoside triphosphate hydrolases"/>
    <property type="match status" value="1"/>
</dbReference>
<reference evidence="6 7" key="1">
    <citation type="submission" date="2019-02" db="EMBL/GenBank/DDBJ databases">
        <title>Deep-cultivation of Planctomycetes and their phenomic and genomic characterization uncovers novel biology.</title>
        <authorList>
            <person name="Wiegand S."/>
            <person name="Jogler M."/>
            <person name="Boedeker C."/>
            <person name="Pinto D."/>
            <person name="Vollmers J."/>
            <person name="Rivas-Marin E."/>
            <person name="Kohn T."/>
            <person name="Peeters S.H."/>
            <person name="Heuer A."/>
            <person name="Rast P."/>
            <person name="Oberbeckmann S."/>
            <person name="Bunk B."/>
            <person name="Jeske O."/>
            <person name="Meyerdierks A."/>
            <person name="Storesund J.E."/>
            <person name="Kallscheuer N."/>
            <person name="Luecker S."/>
            <person name="Lage O.M."/>
            <person name="Pohl T."/>
            <person name="Merkel B.J."/>
            <person name="Hornburger P."/>
            <person name="Mueller R.-W."/>
            <person name="Bruemmer F."/>
            <person name="Labrenz M."/>
            <person name="Spormann A.M."/>
            <person name="Op den Camp H."/>
            <person name="Overmann J."/>
            <person name="Amann R."/>
            <person name="Jetten M.S.M."/>
            <person name="Mascher T."/>
            <person name="Medema M.H."/>
            <person name="Devos D.P."/>
            <person name="Kaster A.-K."/>
            <person name="Ovreas L."/>
            <person name="Rohde M."/>
            <person name="Galperin M.Y."/>
            <person name="Jogler C."/>
        </authorList>
    </citation>
    <scope>NUCLEOTIDE SEQUENCE [LARGE SCALE GENOMIC DNA]</scope>
    <source>
        <strain evidence="6 7">Pan216</strain>
    </source>
</reference>